<proteinExistence type="predicted"/>
<evidence type="ECO:0000313" key="2">
    <source>
        <dbReference type="Proteomes" id="UP000037237"/>
    </source>
</evidence>
<reference evidence="1 2" key="1">
    <citation type="submission" date="2015-06" db="EMBL/GenBank/DDBJ databases">
        <title>New insights into the roles of widespread benthic archaea in carbon and nitrogen cycling.</title>
        <authorList>
            <person name="Lazar C.S."/>
            <person name="Baker B.J."/>
            <person name="Seitz K.W."/>
            <person name="Hyde A.S."/>
            <person name="Dick G.J."/>
            <person name="Hinrichs K.-U."/>
            <person name="Teske A.P."/>
        </authorList>
    </citation>
    <scope>NUCLEOTIDE SEQUENCE [LARGE SCALE GENOMIC DNA]</scope>
    <source>
        <strain evidence="1">SG8-32-1</strain>
    </source>
</reference>
<sequence length="240" mass="27738">MTAIPQVPENIVQRKVIVYKARVDPATLKQTAEEMKNELFVKRFSKPKPEDIHVVSVDKHYEPYVLVDAKYKIEYYTKKNYTFEVTEKAKEVKILGESFKPQMVPIPDSEPEQFRKVVSIEGQELSCYEDKAYFILDKNGHEISPDQVPIAPSEDNPKKILKEFGKNAEKVKVSNRDVISLAKTKLINRPEEVDAYEDELFQVTEYAIIYNPVYKITFRNTKNKEEKTVSVDGVTAEIIN</sequence>
<name>A0A0M0BQA3_9ARCH</name>
<dbReference type="Proteomes" id="UP000037237">
    <property type="component" value="Unassembled WGS sequence"/>
</dbReference>
<dbReference type="AlphaFoldDB" id="A0A0M0BQA3"/>
<gene>
    <name evidence="1" type="ORF">AC477_04875</name>
</gene>
<accession>A0A0M0BQA3</accession>
<dbReference type="EMBL" id="LFWU01000122">
    <property type="protein sequence ID" value="KON30535.1"/>
    <property type="molecule type" value="Genomic_DNA"/>
</dbReference>
<comment type="caution">
    <text evidence="1">The sequence shown here is derived from an EMBL/GenBank/DDBJ whole genome shotgun (WGS) entry which is preliminary data.</text>
</comment>
<organism evidence="1 2">
    <name type="scientific">miscellaneous Crenarchaeota group-1 archaeon SG8-32-1</name>
    <dbReference type="NCBI Taxonomy" id="1685124"/>
    <lineage>
        <taxon>Archaea</taxon>
        <taxon>Candidatus Bathyarchaeota</taxon>
        <taxon>MCG-1</taxon>
    </lineage>
</organism>
<protein>
    <submittedName>
        <fullName evidence="1">Uncharacterized protein</fullName>
    </submittedName>
</protein>
<evidence type="ECO:0000313" key="1">
    <source>
        <dbReference type="EMBL" id="KON30535.1"/>
    </source>
</evidence>